<reference evidence="2 3" key="1">
    <citation type="submission" date="2024-10" db="EMBL/GenBank/DDBJ databases">
        <title>Updated reference genomes for cyclostephanoid diatoms.</title>
        <authorList>
            <person name="Roberts W.R."/>
            <person name="Alverson A.J."/>
        </authorList>
    </citation>
    <scope>NUCLEOTIDE SEQUENCE [LARGE SCALE GENOMIC DNA]</scope>
    <source>
        <strain evidence="2 3">AJA276-08</strain>
    </source>
</reference>
<dbReference type="EMBL" id="JALLAZ020001826">
    <property type="protein sequence ID" value="KAL3762518.1"/>
    <property type="molecule type" value="Genomic_DNA"/>
</dbReference>
<organism evidence="2 3">
    <name type="scientific">Stephanodiscus triporus</name>
    <dbReference type="NCBI Taxonomy" id="2934178"/>
    <lineage>
        <taxon>Eukaryota</taxon>
        <taxon>Sar</taxon>
        <taxon>Stramenopiles</taxon>
        <taxon>Ochrophyta</taxon>
        <taxon>Bacillariophyta</taxon>
        <taxon>Coscinodiscophyceae</taxon>
        <taxon>Thalassiosirophycidae</taxon>
        <taxon>Stephanodiscales</taxon>
        <taxon>Stephanodiscaceae</taxon>
        <taxon>Stephanodiscus</taxon>
    </lineage>
</organism>
<feature type="region of interest" description="Disordered" evidence="1">
    <location>
        <begin position="88"/>
        <end position="132"/>
    </location>
</feature>
<gene>
    <name evidence="2" type="ORF">ACHAW5_008444</name>
</gene>
<feature type="compositionally biased region" description="Low complexity" evidence="1">
    <location>
        <begin position="33"/>
        <end position="42"/>
    </location>
</feature>
<evidence type="ECO:0000313" key="3">
    <source>
        <dbReference type="Proteomes" id="UP001530315"/>
    </source>
</evidence>
<dbReference type="PANTHER" id="PTHR36796">
    <property type="entry name" value="PROTEIN KINASE SUPERFAMILY PROTEIN"/>
    <property type="match status" value="1"/>
</dbReference>
<comment type="caution">
    <text evidence="2">The sequence shown here is derived from an EMBL/GenBank/DDBJ whole genome shotgun (WGS) entry which is preliminary data.</text>
</comment>
<feature type="region of interest" description="Disordered" evidence="1">
    <location>
        <begin position="195"/>
        <end position="220"/>
    </location>
</feature>
<dbReference type="Proteomes" id="UP001530315">
    <property type="component" value="Unassembled WGS sequence"/>
</dbReference>
<accession>A0ABD3MI16</accession>
<keyword evidence="3" id="KW-1185">Reference proteome</keyword>
<sequence>MRPLPSLSLALLCPHSRPGGIVVVGGAFVGWRSSSSSSSSSSPRSNFHRVDVVRPLRRGGGGGGDDDGEGSDGGEIFFDDFSGLSVGEVGGGTSSPSSSFVSSDVRATGVRQGDEVRQPPELPDFDDDDGVGEGGRIVIPLPRSAKDPSCDLAGSSSREFGLGTDVVLSDYAGSAGFDRVTDWQYYVVDVDADDGEERRRTPVSPRPMDPSQPSRTRSSSGGVVRLFRGQLVGGTLGAKLRSRGLDARVWIKEYSGDEAIALARAEKAGLGRLQSAWLRKCLGTNNGNDGRDMLKRMEDGEWMEAARRRYVDGLTDTPTREDDENLTSLLELQSSRKAQFPSLLGELNLNDYYDDEDSDPNEWYKSLGVKPPRPGSVWLVFDYHGTSTAASYAVPSMVRRSKLPPRRGVFGWGVVEPPPLPPFGERARYVVQGVLRGMMGAVATAHDAGIVHRSIGRNSFVLSSVGQDKGEATSPYAVVISRLRVVLTDWGFSALAEDAAQEKEFGVRSRMFGIPGVDSYENQVVANDRIAIAATEFAKAEDLHALGFVLSLIIVKVVGVSHRIKQSFLIFLYRFLGILFTTLAEPATLTAPMPATDDDTWQRLFSEIFERDMDQFCDYCANEEVWDSVVELLDKADGAGWDLLGNLLLSRERLRNWYKDEDRGIKFVSASGLLSHQFFSMRI</sequence>
<dbReference type="PANTHER" id="PTHR36796:SF1">
    <property type="entry name" value="PROTEIN KINASE SUPERFAMILY PROTEIN"/>
    <property type="match status" value="1"/>
</dbReference>
<evidence type="ECO:0000256" key="1">
    <source>
        <dbReference type="SAM" id="MobiDB-lite"/>
    </source>
</evidence>
<name>A0ABD3MI16_9STRA</name>
<proteinExistence type="predicted"/>
<dbReference type="AlphaFoldDB" id="A0ABD3MI16"/>
<feature type="region of interest" description="Disordered" evidence="1">
    <location>
        <begin position="33"/>
        <end position="74"/>
    </location>
</feature>
<evidence type="ECO:0000313" key="2">
    <source>
        <dbReference type="EMBL" id="KAL3762518.1"/>
    </source>
</evidence>
<feature type="compositionally biased region" description="Low complexity" evidence="1">
    <location>
        <begin position="94"/>
        <end position="105"/>
    </location>
</feature>
<evidence type="ECO:0008006" key="4">
    <source>
        <dbReference type="Google" id="ProtNLM"/>
    </source>
</evidence>
<protein>
    <recommendedName>
        <fullName evidence="4">Protein kinase domain-containing protein</fullName>
    </recommendedName>
</protein>